<keyword evidence="6" id="KW-0560">Oxidoreductase</keyword>
<dbReference type="Pfam" id="PF07992">
    <property type="entry name" value="Pyr_redox_2"/>
    <property type="match status" value="1"/>
</dbReference>
<evidence type="ECO:0000256" key="2">
    <source>
        <dbReference type="ARBA" id="ARBA00022630"/>
    </source>
</evidence>
<dbReference type="Gene3D" id="3.50.50.60">
    <property type="entry name" value="FAD/NAD(P)-binding domain"/>
    <property type="match status" value="2"/>
</dbReference>
<dbReference type="PANTHER" id="PTHR43557">
    <property type="entry name" value="APOPTOSIS-INDUCING FACTOR 1"/>
    <property type="match status" value="1"/>
</dbReference>
<dbReference type="GO" id="GO:0016651">
    <property type="term" value="F:oxidoreductase activity, acting on NAD(P)H"/>
    <property type="evidence" value="ECO:0007669"/>
    <property type="project" value="TreeGrafter"/>
</dbReference>
<keyword evidence="2" id="KW-0285">Flavoprotein</keyword>
<dbReference type="GO" id="GO:0051537">
    <property type="term" value="F:2 iron, 2 sulfur cluster binding"/>
    <property type="evidence" value="ECO:0007669"/>
    <property type="project" value="UniProtKB-KW"/>
</dbReference>
<evidence type="ECO:0000313" key="10">
    <source>
        <dbReference type="EMBL" id="QOZ67705.1"/>
    </source>
</evidence>
<dbReference type="Pfam" id="PF00355">
    <property type="entry name" value="Rieske"/>
    <property type="match status" value="1"/>
</dbReference>
<dbReference type="AlphaFoldDB" id="A0AAE7TGN6"/>
<evidence type="ECO:0000256" key="8">
    <source>
        <dbReference type="ARBA" id="ARBA00023014"/>
    </source>
</evidence>
<dbReference type="InterPro" id="IPR016156">
    <property type="entry name" value="FAD/NAD-linked_Rdtase_dimer_sf"/>
</dbReference>
<comment type="cofactor">
    <cofactor evidence="1">
        <name>FAD</name>
        <dbReference type="ChEBI" id="CHEBI:57692"/>
    </cofactor>
</comment>
<gene>
    <name evidence="10" type="ORF">WN72_16320</name>
</gene>
<dbReference type="Pfam" id="PF14759">
    <property type="entry name" value="Reductase_C"/>
    <property type="match status" value="1"/>
</dbReference>
<dbReference type="InterPro" id="IPR050446">
    <property type="entry name" value="FAD-oxidoreductase/Apoptosis"/>
</dbReference>
<dbReference type="InterPro" id="IPR036922">
    <property type="entry name" value="Rieske_2Fe-2S_sf"/>
</dbReference>
<dbReference type="PROSITE" id="PS51296">
    <property type="entry name" value="RIESKE"/>
    <property type="match status" value="1"/>
</dbReference>
<dbReference type="InterPro" id="IPR017941">
    <property type="entry name" value="Rieske_2Fe-2S"/>
</dbReference>
<keyword evidence="4" id="KW-0479">Metal-binding</keyword>
<dbReference type="SUPFAM" id="SSF51905">
    <property type="entry name" value="FAD/NAD(P)-binding domain"/>
    <property type="match status" value="2"/>
</dbReference>
<dbReference type="Gene3D" id="2.102.10.10">
    <property type="entry name" value="Rieske [2Fe-2S] iron-sulphur domain"/>
    <property type="match status" value="1"/>
</dbReference>
<protein>
    <submittedName>
        <fullName evidence="10">Pyridine nucleotide-disulfide oxidoreductase</fullName>
    </submittedName>
</protein>
<keyword evidence="3" id="KW-0001">2Fe-2S</keyword>
<evidence type="ECO:0000256" key="4">
    <source>
        <dbReference type="ARBA" id="ARBA00022723"/>
    </source>
</evidence>
<dbReference type="CDD" id="cd03478">
    <property type="entry name" value="Rieske_AIFL_N"/>
    <property type="match status" value="1"/>
</dbReference>
<dbReference type="KEGG" id="barh:WN72_16320"/>
<dbReference type="Proteomes" id="UP000594015">
    <property type="component" value="Chromosome"/>
</dbReference>
<sequence>MTEDKKPSGPDLTGGVSLTEFKDGKLLGHVGEEDVLLVQAGSDIFAIEPACSHYHGPLAEGLVVDDTIRCPWHHACFSLRTGEATRPPALNALAVWDVARDGDRIVVQRKREAPKPSTAHRSAPTPEKFVIVGGGAAGFAAAETLRREGFSGAITMLSNDAAMPVDRPNLSKDYLAGNAPEDWLPLRGEDYYQDAGIDLRLNTDVSAIDPKARSVTLGNGDKLPFDRLLLATGAEPVKLRIPGADQPHVHTLRSVADSRAIIKAAGSAKRALVIGASFIGLEVAASLRARKIEVHVVAPEERPMQKVLGPEMGDFVRALHEENGVNFHLKDTVEKLDGTRATLKSGAVIEADLVVVGIGVKPRLLLAEQAGLAADRGVSVSEFLETSIAGIFAAGDIARWPDPHSRHTIRVEHWVVAERQGQTAARNMLGTRERFDAVPFFWSQHYDVPINYVGHAESFDDIAIDGSISGKDCLLKYRKGGRVLAVASIYRDLDNLKAELEMERSRP</sequence>
<reference evidence="10 11" key="1">
    <citation type="submission" date="2018-06" db="EMBL/GenBank/DDBJ databases">
        <title>Comparative genomics of Bradyrhizobium nodulating Arachidis hypogaea.</title>
        <authorList>
            <person name="Li Y."/>
        </authorList>
    </citation>
    <scope>NUCLEOTIDE SEQUENCE [LARGE SCALE GENOMIC DNA]</scope>
    <source>
        <strain evidence="10 11">CCBAU 051107</strain>
    </source>
</reference>
<dbReference type="RefSeq" id="WP_092216959.1">
    <property type="nucleotide sequence ID" value="NZ_CP030050.1"/>
</dbReference>
<keyword evidence="5" id="KW-0274">FAD</keyword>
<dbReference type="GO" id="GO:0046872">
    <property type="term" value="F:metal ion binding"/>
    <property type="evidence" value="ECO:0007669"/>
    <property type="project" value="UniProtKB-KW"/>
</dbReference>
<evidence type="ECO:0000256" key="7">
    <source>
        <dbReference type="ARBA" id="ARBA00023004"/>
    </source>
</evidence>
<dbReference type="Gene3D" id="3.30.390.30">
    <property type="match status" value="1"/>
</dbReference>
<organism evidence="10 11">
    <name type="scientific">Bradyrhizobium arachidis</name>
    <dbReference type="NCBI Taxonomy" id="858423"/>
    <lineage>
        <taxon>Bacteria</taxon>
        <taxon>Pseudomonadati</taxon>
        <taxon>Pseudomonadota</taxon>
        <taxon>Alphaproteobacteria</taxon>
        <taxon>Hyphomicrobiales</taxon>
        <taxon>Nitrobacteraceae</taxon>
        <taxon>Bradyrhizobium</taxon>
    </lineage>
</organism>
<dbReference type="EMBL" id="CP030050">
    <property type="protein sequence ID" value="QOZ67705.1"/>
    <property type="molecule type" value="Genomic_DNA"/>
</dbReference>
<dbReference type="PRINTS" id="PR00411">
    <property type="entry name" value="PNDRDTASEI"/>
</dbReference>
<evidence type="ECO:0000256" key="1">
    <source>
        <dbReference type="ARBA" id="ARBA00001974"/>
    </source>
</evidence>
<accession>A0AAE7TGN6</accession>
<feature type="domain" description="Rieske" evidence="9">
    <location>
        <begin position="13"/>
        <end position="107"/>
    </location>
</feature>
<dbReference type="GO" id="GO:0005737">
    <property type="term" value="C:cytoplasm"/>
    <property type="evidence" value="ECO:0007669"/>
    <property type="project" value="TreeGrafter"/>
</dbReference>
<evidence type="ECO:0000256" key="6">
    <source>
        <dbReference type="ARBA" id="ARBA00023002"/>
    </source>
</evidence>
<dbReference type="PANTHER" id="PTHR43557:SF2">
    <property type="entry name" value="RIESKE DOMAIN-CONTAINING PROTEIN-RELATED"/>
    <property type="match status" value="1"/>
</dbReference>
<dbReference type="InterPro" id="IPR023753">
    <property type="entry name" value="FAD/NAD-binding_dom"/>
</dbReference>
<evidence type="ECO:0000256" key="5">
    <source>
        <dbReference type="ARBA" id="ARBA00022827"/>
    </source>
</evidence>
<evidence type="ECO:0000256" key="3">
    <source>
        <dbReference type="ARBA" id="ARBA00022714"/>
    </source>
</evidence>
<keyword evidence="8" id="KW-0411">Iron-sulfur</keyword>
<dbReference type="PRINTS" id="PR00368">
    <property type="entry name" value="FADPNR"/>
</dbReference>
<dbReference type="InterPro" id="IPR036188">
    <property type="entry name" value="FAD/NAD-bd_sf"/>
</dbReference>
<dbReference type="SUPFAM" id="SSF50022">
    <property type="entry name" value="ISP domain"/>
    <property type="match status" value="1"/>
</dbReference>
<evidence type="ECO:0000313" key="11">
    <source>
        <dbReference type="Proteomes" id="UP000594015"/>
    </source>
</evidence>
<proteinExistence type="predicted"/>
<keyword evidence="7" id="KW-0408">Iron</keyword>
<dbReference type="InterPro" id="IPR028202">
    <property type="entry name" value="Reductase_C"/>
</dbReference>
<evidence type="ECO:0000259" key="9">
    <source>
        <dbReference type="PROSITE" id="PS51296"/>
    </source>
</evidence>
<dbReference type="SUPFAM" id="SSF55424">
    <property type="entry name" value="FAD/NAD-linked reductases, dimerisation (C-terminal) domain"/>
    <property type="match status" value="1"/>
</dbReference>
<name>A0AAE7TGN6_9BRAD</name>